<dbReference type="Gene3D" id="2.60.120.620">
    <property type="entry name" value="q2cbj1_9rhob like domain"/>
    <property type="match status" value="1"/>
</dbReference>
<sequence>MKTPDLASFVAPSVLADLDRHAAAFARREPFRHVVIDDFLDAGYAARLLADFPPFERGNARNEAGELGGKSTVERIRDLGAPYAALDDLIQSPAFLGLVSRLTGIPELLYDPFYFGGGTHENREGQDLDPHVDFNRHPVEHWHRRLNLIVYLNREWQDDWGGSLELHSDPRSPDDRITLVTPLYNRCVIFETTEWSWHGFGRIALPAARRDLTRRSIALYFYTRERPPEESADTHSTIYVDRPLPEHLRAGTTLTEADVEALRTLLARRDQHNQRLYRDITRLTRQLEQSQAALQGGRLGRLRYIASRVLARLNR</sequence>
<dbReference type="Proteomes" id="UP001595886">
    <property type="component" value="Unassembled WGS sequence"/>
</dbReference>
<evidence type="ECO:0000256" key="1">
    <source>
        <dbReference type="ARBA" id="ARBA00001961"/>
    </source>
</evidence>
<comment type="cofactor">
    <cofactor evidence="1">
        <name>L-ascorbate</name>
        <dbReference type="ChEBI" id="CHEBI:38290"/>
    </cofactor>
</comment>
<comment type="caution">
    <text evidence="5">The sequence shown here is derived from an EMBL/GenBank/DDBJ whole genome shotgun (WGS) entry which is preliminary data.</text>
</comment>
<dbReference type="PANTHER" id="PTHR12117:SF0">
    <property type="entry name" value="PROLYL 3-HYDROXYLASE OGFOD1"/>
    <property type="match status" value="1"/>
</dbReference>
<evidence type="ECO:0000256" key="3">
    <source>
        <dbReference type="ARBA" id="ARBA00023002"/>
    </source>
</evidence>
<dbReference type="SUPFAM" id="SSF51197">
    <property type="entry name" value="Clavaminate synthase-like"/>
    <property type="match status" value="1"/>
</dbReference>
<dbReference type="InterPro" id="IPR051842">
    <property type="entry name" value="uS12_prolyl_hydroxylase"/>
</dbReference>
<gene>
    <name evidence="5" type="ORF">ACFO6Q_03530</name>
</gene>
<keyword evidence="6" id="KW-1185">Reference proteome</keyword>
<dbReference type="Pfam" id="PF13640">
    <property type="entry name" value="2OG-FeII_Oxy_3"/>
    <property type="match status" value="1"/>
</dbReference>
<keyword evidence="2" id="KW-0223">Dioxygenase</keyword>
<proteinExistence type="predicted"/>
<feature type="domain" description="Prolyl 4-hydroxylase alpha subunit" evidence="4">
    <location>
        <begin position="31"/>
        <end position="222"/>
    </location>
</feature>
<reference evidence="6" key="1">
    <citation type="journal article" date="2019" name="Int. J. Syst. Evol. Microbiol.">
        <title>The Global Catalogue of Microorganisms (GCM) 10K type strain sequencing project: providing services to taxonomists for standard genome sequencing and annotation.</title>
        <authorList>
            <consortium name="The Broad Institute Genomics Platform"/>
            <consortium name="The Broad Institute Genome Sequencing Center for Infectious Disease"/>
            <person name="Wu L."/>
            <person name="Ma J."/>
        </authorList>
    </citation>
    <scope>NUCLEOTIDE SEQUENCE [LARGE SCALE GENOMIC DNA]</scope>
    <source>
        <strain evidence="6">CCUG 30340</strain>
    </source>
</reference>
<keyword evidence="3" id="KW-0560">Oxidoreductase</keyword>
<evidence type="ECO:0000313" key="6">
    <source>
        <dbReference type="Proteomes" id="UP001595886"/>
    </source>
</evidence>
<dbReference type="InterPro" id="IPR044862">
    <property type="entry name" value="Pro_4_hyd_alph_FE2OG_OXY"/>
</dbReference>
<accession>A0ABV9QPV9</accession>
<dbReference type="PANTHER" id="PTHR12117">
    <property type="entry name" value="HISTONE ACETYLTRANSFERASE COMPLEX"/>
    <property type="match status" value="1"/>
</dbReference>
<dbReference type="RefSeq" id="WP_380019135.1">
    <property type="nucleotide sequence ID" value="NZ_JBHSHD010000003.1"/>
</dbReference>
<dbReference type="EMBL" id="JBHSHD010000003">
    <property type="protein sequence ID" value="MFC4819378.1"/>
    <property type="molecule type" value="Genomic_DNA"/>
</dbReference>
<evidence type="ECO:0000256" key="2">
    <source>
        <dbReference type="ARBA" id="ARBA00022964"/>
    </source>
</evidence>
<dbReference type="SMART" id="SM00702">
    <property type="entry name" value="P4Hc"/>
    <property type="match status" value="1"/>
</dbReference>
<evidence type="ECO:0000259" key="4">
    <source>
        <dbReference type="SMART" id="SM00702"/>
    </source>
</evidence>
<evidence type="ECO:0000313" key="5">
    <source>
        <dbReference type="EMBL" id="MFC4819378.1"/>
    </source>
</evidence>
<organism evidence="5 6">
    <name type="scientific">Dokdonella ginsengisoli</name>
    <dbReference type="NCBI Taxonomy" id="363846"/>
    <lineage>
        <taxon>Bacteria</taxon>
        <taxon>Pseudomonadati</taxon>
        <taxon>Pseudomonadota</taxon>
        <taxon>Gammaproteobacteria</taxon>
        <taxon>Lysobacterales</taxon>
        <taxon>Rhodanobacteraceae</taxon>
        <taxon>Dokdonella</taxon>
    </lineage>
</organism>
<name>A0ABV9QPV9_9GAMM</name>
<protein>
    <submittedName>
        <fullName evidence="5">2OG-Fe(II) oxygenase</fullName>
    </submittedName>
</protein>
<dbReference type="InterPro" id="IPR006620">
    <property type="entry name" value="Pro_4_hyd_alph"/>
</dbReference>